<dbReference type="InterPro" id="IPR011659">
    <property type="entry name" value="WD40"/>
</dbReference>
<dbReference type="PANTHER" id="PTHR43135">
    <property type="entry name" value="ALPHA-D-RIBOSE 1-METHYLPHOSPHONATE 5-TRIPHOSPHATE DIPHOSPHATASE"/>
    <property type="match status" value="1"/>
</dbReference>
<dbReference type="InterPro" id="IPR006311">
    <property type="entry name" value="TAT_signal"/>
</dbReference>
<dbReference type="EMBL" id="JPRF03000001">
    <property type="protein sequence ID" value="OEV39377.1"/>
    <property type="molecule type" value="Genomic_DNA"/>
</dbReference>
<dbReference type="InterPro" id="IPR051781">
    <property type="entry name" value="Metallo-dep_Hydrolase"/>
</dbReference>
<dbReference type="Proteomes" id="UP000037395">
    <property type="component" value="Unassembled WGS sequence"/>
</dbReference>
<dbReference type="GO" id="GO:0016810">
    <property type="term" value="F:hydrolase activity, acting on carbon-nitrogen (but not peptide) bonds"/>
    <property type="evidence" value="ECO:0007669"/>
    <property type="project" value="InterPro"/>
</dbReference>
<keyword evidence="5" id="KW-1185">Reference proteome</keyword>
<dbReference type="PANTHER" id="PTHR43135:SF3">
    <property type="entry name" value="ALPHA-D-RIBOSE 1-METHYLPHOSPHONATE 5-TRIPHOSPHATE DIPHOSPHATASE"/>
    <property type="match status" value="1"/>
</dbReference>
<evidence type="ECO:0000259" key="3">
    <source>
        <dbReference type="Pfam" id="PF01979"/>
    </source>
</evidence>
<feature type="region of interest" description="Disordered" evidence="1">
    <location>
        <begin position="564"/>
        <end position="584"/>
    </location>
</feature>
<accession>A0A1E7NFB3</accession>
<dbReference type="AlphaFoldDB" id="A0A1E7NFB3"/>
<keyword evidence="2" id="KW-0732">Signal</keyword>
<dbReference type="SUPFAM" id="SSF82171">
    <property type="entry name" value="DPP6 N-terminal domain-like"/>
    <property type="match status" value="1"/>
</dbReference>
<evidence type="ECO:0000313" key="5">
    <source>
        <dbReference type="Proteomes" id="UP000037395"/>
    </source>
</evidence>
<dbReference type="Gene3D" id="2.30.40.10">
    <property type="entry name" value="Urease, subunit C, domain 1"/>
    <property type="match status" value="2"/>
</dbReference>
<dbReference type="Pfam" id="PF01979">
    <property type="entry name" value="Amidohydro_1"/>
    <property type="match status" value="1"/>
</dbReference>
<dbReference type="InterPro" id="IPR032466">
    <property type="entry name" value="Metal_Hydrolase"/>
</dbReference>
<evidence type="ECO:0000256" key="2">
    <source>
        <dbReference type="SAM" id="SignalP"/>
    </source>
</evidence>
<feature type="signal peptide" evidence="2">
    <location>
        <begin position="1"/>
        <end position="28"/>
    </location>
</feature>
<dbReference type="Gene3D" id="2.120.10.30">
    <property type="entry name" value="TolB, C-terminal domain"/>
    <property type="match status" value="3"/>
</dbReference>
<feature type="compositionally biased region" description="Basic and acidic residues" evidence="1">
    <location>
        <begin position="572"/>
        <end position="582"/>
    </location>
</feature>
<name>A0A1E7NFB3_KITAU</name>
<evidence type="ECO:0000256" key="1">
    <source>
        <dbReference type="SAM" id="MobiDB-lite"/>
    </source>
</evidence>
<dbReference type="SUPFAM" id="SSF69304">
    <property type="entry name" value="Tricorn protease N-terminal domain"/>
    <property type="match status" value="1"/>
</dbReference>
<dbReference type="Gene3D" id="3.20.20.140">
    <property type="entry name" value="Metal-dependent hydrolases"/>
    <property type="match status" value="2"/>
</dbReference>
<organism evidence="4 5">
    <name type="scientific">Kitasatospora aureofaciens</name>
    <name type="common">Streptomyces aureofaciens</name>
    <dbReference type="NCBI Taxonomy" id="1894"/>
    <lineage>
        <taxon>Bacteria</taxon>
        <taxon>Bacillati</taxon>
        <taxon>Actinomycetota</taxon>
        <taxon>Actinomycetes</taxon>
        <taxon>Kitasatosporales</taxon>
        <taxon>Streptomycetaceae</taxon>
        <taxon>Kitasatospora</taxon>
    </lineage>
</organism>
<dbReference type="SUPFAM" id="SSF51556">
    <property type="entry name" value="Metallo-dependent hydrolases"/>
    <property type="match status" value="1"/>
</dbReference>
<comment type="caution">
    <text evidence="4">The sequence shown here is derived from an EMBL/GenBank/DDBJ whole genome shotgun (WGS) entry which is preliminary data.</text>
</comment>
<dbReference type="Pfam" id="PF07676">
    <property type="entry name" value="PD40"/>
    <property type="match status" value="6"/>
</dbReference>
<dbReference type="InterPro" id="IPR011059">
    <property type="entry name" value="Metal-dep_hydrolase_composite"/>
</dbReference>
<evidence type="ECO:0000313" key="4">
    <source>
        <dbReference type="EMBL" id="OEV39377.1"/>
    </source>
</evidence>
<feature type="domain" description="Amidohydrolase-related" evidence="3">
    <location>
        <begin position="906"/>
        <end position="1012"/>
    </location>
</feature>
<dbReference type="InterPro" id="IPR011042">
    <property type="entry name" value="6-blade_b-propeller_TolB-like"/>
</dbReference>
<protein>
    <submittedName>
        <fullName evidence="4">Amidohydrolase</fullName>
    </submittedName>
</protein>
<proteinExistence type="predicted"/>
<dbReference type="PROSITE" id="PS51318">
    <property type="entry name" value="TAT"/>
    <property type="match status" value="1"/>
</dbReference>
<dbReference type="SUPFAM" id="SSF51338">
    <property type="entry name" value="Composite domain of metallo-dependent hydrolases"/>
    <property type="match status" value="1"/>
</dbReference>
<sequence length="1059" mass="112900">MSRRGFIGAAALAGAGAALGPAATTATAAAASADAPAARPSRVLEFTAGTNAAVTLSPGGERMIIEVQGVLWGLSRHGGTATALTAPGLEPTRPVWSPDGSTVAFCAYQDGGFHLWAMAPDGSNLRQVTSGSWDDRGVSWSPDGRRLAFSSERAGDAVSGSSYDVWTVELATGRLTRLTDQPGVEDYDPSWHPDGERVLFVRSDASGARTIASVPAAGGPVRVERTVDSGTVTCPVVARDGRLAYVWIGDSSAATSYLAASASLAVDGTVVSGDEDVSPLPPCWTPDGGLVYFANGRITDRSPDLATAKEVPFTARQEAPRLQYRRKVRDFDSTAERDVRGIHLPALSPDGRSVVFCALNALWLLPIGGRPRKLFQASPAHYVQMPSWSRDGRSVLYVHDGDTGGDTGGDTDGDGLGAVHRLTLDDGTDTVLARGGRFNPALSPDGTRLACQDVLGNLLLVDPATGAEHRLVTPLGGNGLPGRPSWSPDGRYLALCDRNRLNHRFREGYNVIRVIDTRDGSSKSFLPLPDTSVADRCDSGPVWSPDGRWLALVVESALWVLPVAPDGTPTGEPRRLTDEAADHPSWSGDSARLLHLTDGKLQLIGRDGADRRTVAVPLRTARALPPRSDVTRIHAARLWDGTGENVREDVDIVVTGNRVTAVEPHRSGARRAGERLVDATGCTVLPGLWDSHTHPYQNTYGGRESRLLLAYGITGTASLGGFAYEQARIRESVDAGVMDGPRFLTTGELLDGSRVAYSMGRAHRTADGVRRSLERAEALDYDFVKTYVRAPAWIMAQAARTAHERLGVPAGSHLLTPGVQVGQDLTTHLSATQRQEYSRVVSPTGRAYQDVHEIYRGGSFAIVITPFSAFYLLGDDPSLAEDSRVTALMPPWDAAGVQHQAQTAATPGQRRAVRTEMDVYRRIIADGGALALGTDSPLTPVGLQVHLGLRALVRYADLSPAQALRTATVTPTRLFGLADDLGTVEEGKLADLTVVDGDPFHDFADLARTSWVMRDGIVHRRADLVGNGPRAPHPARPSVSGEDWHAVGQALRRDGCCAL</sequence>
<gene>
    <name evidence="4" type="ORF">HS99_0001325</name>
</gene>
<dbReference type="InterPro" id="IPR006680">
    <property type="entry name" value="Amidohydro-rel"/>
</dbReference>
<feature type="chain" id="PRO_5009199080" evidence="2">
    <location>
        <begin position="29"/>
        <end position="1059"/>
    </location>
</feature>
<reference evidence="4" key="1">
    <citation type="submission" date="2016-08" db="EMBL/GenBank/DDBJ databases">
        <title>Sequencing, Assembly and Comparative Genomics of S. aureofaciens ATCC 10762.</title>
        <authorList>
            <person name="Gradnigo J.S."/>
            <person name="Johnson N."/>
            <person name="Somerville G.A."/>
        </authorList>
    </citation>
    <scope>NUCLEOTIDE SEQUENCE [LARGE SCALE GENOMIC DNA]</scope>
    <source>
        <strain evidence="4">ATCC 10762</strain>
    </source>
</reference>